<evidence type="ECO:0000313" key="5">
    <source>
        <dbReference type="Proteomes" id="UP001153321"/>
    </source>
</evidence>
<protein>
    <recommendedName>
        <fullName evidence="6">Protein SAAL1</fullName>
    </recommendedName>
</protein>
<proteinExistence type="inferred from homology"/>
<sequence length="426" mass="49016">MYAEQMEDAETSSQVAGDVIGNTAYSERFVLKILLKFANLDTLKDEIEKQSFIDDICVLWDMTTEKDVVLFLQKHEVLKLINFALPVIEPSRIIDVIIGIIGNMCCQKEVVNVLMKMEGLLSMLMCHINSDESLVLIQLLRLVSSCLFLANDEEIETWMNLFDTVDYSAALYFILKNSSHLDLIYTALENLNSVCSYCNTGKFRTKFYSLFVVPNALDCLTAAFTEIAVNRKETCCNIRLERVHIISLQIVLNFVEFTNACEIYEGSKENVITLINVILKYYEEKFIVKKEIDSDLIDILMSTSTIVMELKLIGLPEDYFKPSYNMWKATSSILHTDKDGSSFEESDKEELVDFVDKVKYPLALIICYYIGNIKADNFQLDIDRVEELYDEMKIWVDNGPVETDMSMSQRVKNYGNPKNYRSRPRN</sequence>
<evidence type="ECO:0000313" key="4">
    <source>
        <dbReference type="EMBL" id="CAH1645156.1"/>
    </source>
</evidence>
<evidence type="ECO:0008006" key="6">
    <source>
        <dbReference type="Google" id="ProtNLM"/>
    </source>
</evidence>
<dbReference type="EMBL" id="LR824536">
    <property type="protein sequence ID" value="CAH1645156.1"/>
    <property type="molecule type" value="Genomic_DNA"/>
</dbReference>
<comment type="subcellular location">
    <subcellularLocation>
        <location evidence="1">Nucleus</location>
    </subcellularLocation>
</comment>
<accession>A0A9P0N8D3</accession>
<evidence type="ECO:0000256" key="2">
    <source>
        <dbReference type="ARBA" id="ARBA00023242"/>
    </source>
</evidence>
<comment type="similarity">
    <text evidence="3">Belongs to the SAAL1 family.</text>
</comment>
<dbReference type="PANTHER" id="PTHR23424">
    <property type="entry name" value="SERUM AMYLOID A"/>
    <property type="match status" value="1"/>
</dbReference>
<dbReference type="Proteomes" id="UP001153321">
    <property type="component" value="Chromosome 5"/>
</dbReference>
<dbReference type="GO" id="GO:0005654">
    <property type="term" value="C:nucleoplasm"/>
    <property type="evidence" value="ECO:0007669"/>
    <property type="project" value="TreeGrafter"/>
</dbReference>
<organism evidence="4 5">
    <name type="scientific">Spodoptera littoralis</name>
    <name type="common">Egyptian cotton leafworm</name>
    <dbReference type="NCBI Taxonomy" id="7109"/>
    <lineage>
        <taxon>Eukaryota</taxon>
        <taxon>Metazoa</taxon>
        <taxon>Ecdysozoa</taxon>
        <taxon>Arthropoda</taxon>
        <taxon>Hexapoda</taxon>
        <taxon>Insecta</taxon>
        <taxon>Pterygota</taxon>
        <taxon>Neoptera</taxon>
        <taxon>Endopterygota</taxon>
        <taxon>Lepidoptera</taxon>
        <taxon>Glossata</taxon>
        <taxon>Ditrysia</taxon>
        <taxon>Noctuoidea</taxon>
        <taxon>Noctuidae</taxon>
        <taxon>Amphipyrinae</taxon>
        <taxon>Spodoptera</taxon>
    </lineage>
</organism>
<dbReference type="InterPro" id="IPR016024">
    <property type="entry name" value="ARM-type_fold"/>
</dbReference>
<name>A0A9P0N8D3_SPOLI</name>
<dbReference type="AlphaFoldDB" id="A0A9P0N8D3"/>
<gene>
    <name evidence="4" type="ORF">SPLIT_LOCUS10509</name>
</gene>
<keyword evidence="2" id="KW-0539">Nucleus</keyword>
<dbReference type="PANTHER" id="PTHR23424:SF23">
    <property type="entry name" value="PROTEIN SAAL1"/>
    <property type="match status" value="1"/>
</dbReference>
<evidence type="ECO:0000256" key="1">
    <source>
        <dbReference type="ARBA" id="ARBA00004123"/>
    </source>
</evidence>
<dbReference type="SUPFAM" id="SSF48371">
    <property type="entry name" value="ARM repeat"/>
    <property type="match status" value="1"/>
</dbReference>
<keyword evidence="5" id="KW-1185">Reference proteome</keyword>
<evidence type="ECO:0000256" key="3">
    <source>
        <dbReference type="ARBA" id="ARBA00038401"/>
    </source>
</evidence>
<reference evidence="4" key="1">
    <citation type="submission" date="2022-02" db="EMBL/GenBank/DDBJ databases">
        <authorList>
            <person name="King R."/>
        </authorList>
    </citation>
    <scope>NUCLEOTIDE SEQUENCE</scope>
</reference>
<dbReference type="InterPro" id="IPR052464">
    <property type="entry name" value="Synovial_Prolif_Regulator"/>
</dbReference>